<protein>
    <submittedName>
        <fullName evidence="1">Uncharacterized protein</fullName>
    </submittedName>
</protein>
<accession>A0A517QXT8</accession>
<sequence length="36" mass="3732">MKSFEGEAGTGADSVGPIYLKFAGRRIFEAVGIGTV</sequence>
<reference evidence="1 2" key="1">
    <citation type="submission" date="2019-02" db="EMBL/GenBank/DDBJ databases">
        <title>Deep-cultivation of Planctomycetes and their phenomic and genomic characterization uncovers novel biology.</title>
        <authorList>
            <person name="Wiegand S."/>
            <person name="Jogler M."/>
            <person name="Boedeker C."/>
            <person name="Pinto D."/>
            <person name="Vollmers J."/>
            <person name="Rivas-Marin E."/>
            <person name="Kohn T."/>
            <person name="Peeters S.H."/>
            <person name="Heuer A."/>
            <person name="Rast P."/>
            <person name="Oberbeckmann S."/>
            <person name="Bunk B."/>
            <person name="Jeske O."/>
            <person name="Meyerdierks A."/>
            <person name="Storesund J.E."/>
            <person name="Kallscheuer N."/>
            <person name="Luecker S."/>
            <person name="Lage O.M."/>
            <person name="Pohl T."/>
            <person name="Merkel B.J."/>
            <person name="Hornburger P."/>
            <person name="Mueller R.-W."/>
            <person name="Bruemmer F."/>
            <person name="Labrenz M."/>
            <person name="Spormann A.M."/>
            <person name="Op den Camp H."/>
            <person name="Overmann J."/>
            <person name="Amann R."/>
            <person name="Jetten M.S.M."/>
            <person name="Mascher T."/>
            <person name="Medema M.H."/>
            <person name="Devos D.P."/>
            <person name="Kaster A.-K."/>
            <person name="Ovreas L."/>
            <person name="Rohde M."/>
            <person name="Galperin M.Y."/>
            <person name="Jogler C."/>
        </authorList>
    </citation>
    <scope>NUCLEOTIDE SEQUENCE [LARGE SCALE GENOMIC DNA]</scope>
    <source>
        <strain evidence="1 2">Pan189</strain>
    </source>
</reference>
<dbReference type="AlphaFoldDB" id="A0A517QXT8"/>
<gene>
    <name evidence="1" type="ORF">Pan189_07460</name>
</gene>
<dbReference type="Proteomes" id="UP000317318">
    <property type="component" value="Chromosome"/>
</dbReference>
<keyword evidence="2" id="KW-1185">Reference proteome</keyword>
<organism evidence="1 2">
    <name type="scientific">Stratiformator vulcanicus</name>
    <dbReference type="NCBI Taxonomy" id="2527980"/>
    <lineage>
        <taxon>Bacteria</taxon>
        <taxon>Pseudomonadati</taxon>
        <taxon>Planctomycetota</taxon>
        <taxon>Planctomycetia</taxon>
        <taxon>Planctomycetales</taxon>
        <taxon>Planctomycetaceae</taxon>
        <taxon>Stratiformator</taxon>
    </lineage>
</organism>
<proteinExistence type="predicted"/>
<name>A0A517QXT8_9PLAN</name>
<dbReference type="KEGG" id="svp:Pan189_07460"/>
<dbReference type="EMBL" id="CP036268">
    <property type="protein sequence ID" value="QDT36390.1"/>
    <property type="molecule type" value="Genomic_DNA"/>
</dbReference>
<evidence type="ECO:0000313" key="2">
    <source>
        <dbReference type="Proteomes" id="UP000317318"/>
    </source>
</evidence>
<evidence type="ECO:0000313" key="1">
    <source>
        <dbReference type="EMBL" id="QDT36390.1"/>
    </source>
</evidence>